<dbReference type="PANTHER" id="PTHR20857">
    <property type="entry name" value="THIAMINE-PHOSPHATE PYROPHOSPHORYLASE"/>
    <property type="match status" value="1"/>
</dbReference>
<keyword evidence="4 10" id="KW-0479">Metal-binding</keyword>
<dbReference type="Pfam" id="PF02581">
    <property type="entry name" value="TMP-TENI"/>
    <property type="match status" value="1"/>
</dbReference>
<dbReference type="SUPFAM" id="SSF51391">
    <property type="entry name" value="Thiamin phosphate synthase"/>
    <property type="match status" value="1"/>
</dbReference>
<comment type="caution">
    <text evidence="14">The sequence shown here is derived from an EMBL/GenBank/DDBJ whole genome shotgun (WGS) entry which is preliminary data.</text>
</comment>
<comment type="pathway">
    <text evidence="2 10 12">Cofactor biosynthesis; thiamine diphosphate biosynthesis; thiamine phosphate from 4-amino-2-methyl-5-diphosphomethylpyrimidine and 4-methyl-5-(2-phosphoethyl)-thiazole: step 1/1.</text>
</comment>
<dbReference type="OrthoDB" id="3243336at2"/>
<evidence type="ECO:0000256" key="9">
    <source>
        <dbReference type="ARBA" id="ARBA00047883"/>
    </source>
</evidence>
<dbReference type="CDD" id="cd00564">
    <property type="entry name" value="TMP_TenI"/>
    <property type="match status" value="1"/>
</dbReference>
<evidence type="ECO:0000259" key="13">
    <source>
        <dbReference type="Pfam" id="PF02581"/>
    </source>
</evidence>
<evidence type="ECO:0000256" key="7">
    <source>
        <dbReference type="ARBA" id="ARBA00047334"/>
    </source>
</evidence>
<comment type="similarity">
    <text evidence="10 11">Belongs to the thiamine-phosphate synthase family.</text>
</comment>
<evidence type="ECO:0000256" key="12">
    <source>
        <dbReference type="RuleBase" id="RU004253"/>
    </source>
</evidence>
<evidence type="ECO:0000256" key="1">
    <source>
        <dbReference type="ARBA" id="ARBA00003814"/>
    </source>
</evidence>
<comment type="catalytic activity">
    <reaction evidence="9 10 11">
        <text>2-[(2R,5Z)-2-carboxy-4-methylthiazol-5(2H)-ylidene]ethyl phosphate + 4-amino-2-methyl-5-(diphosphooxymethyl)pyrimidine + 2 H(+) = thiamine phosphate + CO2 + diphosphate</text>
        <dbReference type="Rhea" id="RHEA:47844"/>
        <dbReference type="ChEBI" id="CHEBI:15378"/>
        <dbReference type="ChEBI" id="CHEBI:16526"/>
        <dbReference type="ChEBI" id="CHEBI:33019"/>
        <dbReference type="ChEBI" id="CHEBI:37575"/>
        <dbReference type="ChEBI" id="CHEBI:57841"/>
        <dbReference type="ChEBI" id="CHEBI:62899"/>
        <dbReference type="EC" id="2.5.1.3"/>
    </reaction>
</comment>
<feature type="binding site" evidence="10">
    <location>
        <position position="149"/>
    </location>
    <ligand>
        <name>4-amino-2-methyl-5-(diphosphooxymethyl)pyrimidine</name>
        <dbReference type="ChEBI" id="CHEBI:57841"/>
    </ligand>
</feature>
<feature type="binding site" evidence="10">
    <location>
        <position position="73"/>
    </location>
    <ligand>
        <name>4-amino-2-methyl-5-(diphosphooxymethyl)pyrimidine</name>
        <dbReference type="ChEBI" id="CHEBI:57841"/>
    </ligand>
</feature>
<feature type="domain" description="Thiamine phosphate synthase/TenI" evidence="13">
    <location>
        <begin position="13"/>
        <end position="200"/>
    </location>
</feature>
<dbReference type="InterPro" id="IPR013785">
    <property type="entry name" value="Aldolase_TIM"/>
</dbReference>
<keyword evidence="3 10" id="KW-0808">Transferase</keyword>
<organism evidence="14 15">
    <name type="scientific">Cryobacterium roopkundense</name>
    <dbReference type="NCBI Taxonomy" id="1001240"/>
    <lineage>
        <taxon>Bacteria</taxon>
        <taxon>Bacillati</taxon>
        <taxon>Actinomycetota</taxon>
        <taxon>Actinomycetes</taxon>
        <taxon>Micrococcales</taxon>
        <taxon>Microbacteriaceae</taxon>
        <taxon>Cryobacterium</taxon>
    </lineage>
</organism>
<dbReference type="InterPro" id="IPR036206">
    <property type="entry name" value="ThiamineP_synth_sf"/>
</dbReference>
<evidence type="ECO:0000256" key="8">
    <source>
        <dbReference type="ARBA" id="ARBA00047851"/>
    </source>
</evidence>
<name>A0A7W9E1V2_9MICO</name>
<keyword evidence="5 10" id="KW-0460">Magnesium</keyword>
<dbReference type="HAMAP" id="MF_00097">
    <property type="entry name" value="TMP_synthase"/>
    <property type="match status" value="1"/>
</dbReference>
<gene>
    <name evidence="10" type="primary">thiE</name>
    <name evidence="14" type="ORF">BJ997_000006</name>
</gene>
<dbReference type="Gene3D" id="3.20.20.70">
    <property type="entry name" value="Aldolase class I"/>
    <property type="match status" value="1"/>
</dbReference>
<dbReference type="EMBL" id="JACHBQ010000001">
    <property type="protein sequence ID" value="MBB5639458.1"/>
    <property type="molecule type" value="Genomic_DNA"/>
</dbReference>
<dbReference type="GO" id="GO:0000287">
    <property type="term" value="F:magnesium ion binding"/>
    <property type="evidence" value="ECO:0007669"/>
    <property type="project" value="UniProtKB-UniRule"/>
</dbReference>
<feature type="binding site" evidence="10">
    <location>
        <position position="98"/>
    </location>
    <ligand>
        <name>Mg(2+)</name>
        <dbReference type="ChEBI" id="CHEBI:18420"/>
    </ligand>
</feature>
<feature type="binding site" evidence="10">
    <location>
        <position position="177"/>
    </location>
    <ligand>
        <name>2-[(2R,5Z)-2-carboxy-4-methylthiazol-5(2H)-ylidene]ethyl phosphate</name>
        <dbReference type="ChEBI" id="CHEBI:62899"/>
    </ligand>
</feature>
<feature type="binding site" evidence="10">
    <location>
        <position position="117"/>
    </location>
    <ligand>
        <name>4-amino-2-methyl-5-(diphosphooxymethyl)pyrimidine</name>
        <dbReference type="ChEBI" id="CHEBI:57841"/>
    </ligand>
</feature>
<accession>A0A7W9E1V2</accession>
<dbReference type="EC" id="2.5.1.3" evidence="10"/>
<sequence>MTRPSSSVDLSTYLVTDPGLSGARGVLGVIEAAVAGGVSIVQIRDKTAPTRELYELLLAAALLTAGQCALVIDDRVDVFLAARAAGAVVDGVHVGQSDLPATAVRALIGPGAVLGLTANQPAHIVAVSALPPGTVDYLGMGVIRPTLTKKDHPQPLGVDGFARLAATTSLPCVAIGGVALADSAALRDAGAAGLAVVSAICAAPDPERATRAFVAAWARA</sequence>
<evidence type="ECO:0000256" key="3">
    <source>
        <dbReference type="ARBA" id="ARBA00022679"/>
    </source>
</evidence>
<dbReference type="GO" id="GO:0009229">
    <property type="term" value="P:thiamine diphosphate biosynthetic process"/>
    <property type="evidence" value="ECO:0007669"/>
    <property type="project" value="UniProtKB-UniRule"/>
</dbReference>
<dbReference type="PANTHER" id="PTHR20857:SF15">
    <property type="entry name" value="THIAMINE-PHOSPHATE SYNTHASE"/>
    <property type="match status" value="1"/>
</dbReference>
<feature type="binding site" evidence="10">
    <location>
        <begin position="42"/>
        <end position="46"/>
    </location>
    <ligand>
        <name>4-amino-2-methyl-5-(diphosphooxymethyl)pyrimidine</name>
        <dbReference type="ChEBI" id="CHEBI:57841"/>
    </ligand>
</feature>
<evidence type="ECO:0000256" key="5">
    <source>
        <dbReference type="ARBA" id="ARBA00022842"/>
    </source>
</evidence>
<evidence type="ECO:0000256" key="2">
    <source>
        <dbReference type="ARBA" id="ARBA00005165"/>
    </source>
</evidence>
<dbReference type="InterPro" id="IPR022998">
    <property type="entry name" value="ThiamineP_synth_TenI"/>
</dbReference>
<evidence type="ECO:0000256" key="6">
    <source>
        <dbReference type="ARBA" id="ARBA00022977"/>
    </source>
</evidence>
<dbReference type="AlphaFoldDB" id="A0A7W9E1V2"/>
<evidence type="ECO:0000313" key="15">
    <source>
        <dbReference type="Proteomes" id="UP000561726"/>
    </source>
</evidence>
<comment type="catalytic activity">
    <reaction evidence="8 10 11">
        <text>2-(2-carboxy-4-methylthiazol-5-yl)ethyl phosphate + 4-amino-2-methyl-5-(diphosphooxymethyl)pyrimidine + 2 H(+) = thiamine phosphate + CO2 + diphosphate</text>
        <dbReference type="Rhea" id="RHEA:47848"/>
        <dbReference type="ChEBI" id="CHEBI:15378"/>
        <dbReference type="ChEBI" id="CHEBI:16526"/>
        <dbReference type="ChEBI" id="CHEBI:33019"/>
        <dbReference type="ChEBI" id="CHEBI:37575"/>
        <dbReference type="ChEBI" id="CHEBI:57841"/>
        <dbReference type="ChEBI" id="CHEBI:62890"/>
        <dbReference type="EC" id="2.5.1.3"/>
    </reaction>
</comment>
<keyword evidence="6 10" id="KW-0784">Thiamine biosynthesis</keyword>
<dbReference type="UniPathway" id="UPA00060">
    <property type="reaction ID" value="UER00141"/>
</dbReference>
<comment type="catalytic activity">
    <reaction evidence="7 10 11">
        <text>4-methyl-5-(2-phosphooxyethyl)-thiazole + 4-amino-2-methyl-5-(diphosphooxymethyl)pyrimidine + H(+) = thiamine phosphate + diphosphate</text>
        <dbReference type="Rhea" id="RHEA:22328"/>
        <dbReference type="ChEBI" id="CHEBI:15378"/>
        <dbReference type="ChEBI" id="CHEBI:33019"/>
        <dbReference type="ChEBI" id="CHEBI:37575"/>
        <dbReference type="ChEBI" id="CHEBI:57841"/>
        <dbReference type="ChEBI" id="CHEBI:58296"/>
        <dbReference type="EC" id="2.5.1.3"/>
    </reaction>
</comment>
<protein>
    <recommendedName>
        <fullName evidence="10">Thiamine-phosphate synthase</fullName>
        <shortName evidence="10">TP synthase</shortName>
        <shortName evidence="10">TPS</shortName>
        <ecNumber evidence="10">2.5.1.3</ecNumber>
    </recommendedName>
    <alternativeName>
        <fullName evidence="10">Thiamine-phosphate pyrophosphorylase</fullName>
        <shortName evidence="10">TMP pyrophosphorylase</shortName>
        <shortName evidence="10">TMP-PPase</shortName>
    </alternativeName>
</protein>
<dbReference type="GO" id="GO:0004789">
    <property type="term" value="F:thiamine-phosphate diphosphorylase activity"/>
    <property type="evidence" value="ECO:0007669"/>
    <property type="project" value="UniProtKB-UniRule"/>
</dbReference>
<feature type="binding site" evidence="10">
    <location>
        <position position="74"/>
    </location>
    <ligand>
        <name>Mg(2+)</name>
        <dbReference type="ChEBI" id="CHEBI:18420"/>
    </ligand>
</feature>
<reference evidence="14 15" key="1">
    <citation type="submission" date="2020-08" db="EMBL/GenBank/DDBJ databases">
        <title>Sequencing the genomes of 1000 actinobacteria strains.</title>
        <authorList>
            <person name="Klenk H.-P."/>
        </authorList>
    </citation>
    <scope>NUCLEOTIDE SEQUENCE [LARGE SCALE GENOMIC DNA]</scope>
    <source>
        <strain evidence="14 15">DSM 21065</strain>
    </source>
</reference>
<comment type="cofactor">
    <cofactor evidence="10">
        <name>Mg(2+)</name>
        <dbReference type="ChEBI" id="CHEBI:18420"/>
    </cofactor>
    <text evidence="10">Binds 1 Mg(2+) ion per subunit.</text>
</comment>
<dbReference type="GO" id="GO:0005737">
    <property type="term" value="C:cytoplasm"/>
    <property type="evidence" value="ECO:0007669"/>
    <property type="project" value="TreeGrafter"/>
</dbReference>
<feature type="binding site" evidence="10">
    <location>
        <begin position="146"/>
        <end position="148"/>
    </location>
    <ligand>
        <name>2-[(2R,5Z)-2-carboxy-4-methylthiazol-5(2H)-ylidene]ethyl phosphate</name>
        <dbReference type="ChEBI" id="CHEBI:62899"/>
    </ligand>
</feature>
<proteinExistence type="inferred from homology"/>
<dbReference type="InterPro" id="IPR034291">
    <property type="entry name" value="TMP_synthase"/>
</dbReference>
<evidence type="ECO:0000256" key="4">
    <source>
        <dbReference type="ARBA" id="ARBA00022723"/>
    </source>
</evidence>
<dbReference type="Proteomes" id="UP000561726">
    <property type="component" value="Unassembled WGS sequence"/>
</dbReference>
<evidence type="ECO:0000313" key="14">
    <source>
        <dbReference type="EMBL" id="MBB5639458.1"/>
    </source>
</evidence>
<dbReference type="NCBIfam" id="TIGR00693">
    <property type="entry name" value="thiE"/>
    <property type="match status" value="1"/>
</dbReference>
<comment type="function">
    <text evidence="1 10">Condenses 4-methyl-5-(beta-hydroxyethyl)thiazole monophosphate (THZ-P) and 2-methyl-4-amino-5-hydroxymethyl pyrimidine pyrophosphate (HMP-PP) to form thiamine monophosphate (TMP).</text>
</comment>
<dbReference type="RefSeq" id="WP_035837185.1">
    <property type="nucleotide sequence ID" value="NZ_JACHBQ010000001.1"/>
</dbReference>
<evidence type="ECO:0000256" key="10">
    <source>
        <dbReference type="HAMAP-Rule" id="MF_00097"/>
    </source>
</evidence>
<feature type="binding site" evidence="10">
    <location>
        <begin position="197"/>
        <end position="198"/>
    </location>
    <ligand>
        <name>2-[(2R,5Z)-2-carboxy-4-methylthiazol-5(2H)-ylidene]ethyl phosphate</name>
        <dbReference type="ChEBI" id="CHEBI:62899"/>
    </ligand>
</feature>
<dbReference type="GO" id="GO:0009228">
    <property type="term" value="P:thiamine biosynthetic process"/>
    <property type="evidence" value="ECO:0007669"/>
    <property type="project" value="UniProtKB-KW"/>
</dbReference>
<evidence type="ECO:0000256" key="11">
    <source>
        <dbReference type="RuleBase" id="RU003826"/>
    </source>
</evidence>